<dbReference type="Proteomes" id="UP001597094">
    <property type="component" value="Unassembled WGS sequence"/>
</dbReference>
<sequence length="199" mass="23998">METVGAEFKLPAGLFKQKKVLRLLPDCLEYENKYSKLHFFTKVPKEAIIDIRYGTDWIIWYRFYVGCAYWIELKTQDDKIHKIRFYGYFGETERYRKIYVSIIELLWDYFLDDIVERHLHHFSTTKEIELGRFLLTEAGLASPENNLFINWTDVEVKEYETYYMLFNRQQPHINRATRQGDWETEVLVSVIEAIQQKLA</sequence>
<keyword evidence="2" id="KW-1185">Reference proteome</keyword>
<protein>
    <submittedName>
        <fullName evidence="1">Uncharacterized protein</fullName>
    </submittedName>
</protein>
<name>A0ABW3SQN3_9BACT</name>
<reference evidence="2" key="1">
    <citation type="journal article" date="2019" name="Int. J. Syst. Evol. Microbiol.">
        <title>The Global Catalogue of Microorganisms (GCM) 10K type strain sequencing project: providing services to taxonomists for standard genome sequencing and annotation.</title>
        <authorList>
            <consortium name="The Broad Institute Genomics Platform"/>
            <consortium name="The Broad Institute Genome Sequencing Center for Infectious Disease"/>
            <person name="Wu L."/>
            <person name="Ma J."/>
        </authorList>
    </citation>
    <scope>NUCLEOTIDE SEQUENCE [LARGE SCALE GENOMIC DNA]</scope>
    <source>
        <strain evidence="2">JCM 31319</strain>
    </source>
</reference>
<dbReference type="EMBL" id="JBHTLD010000112">
    <property type="protein sequence ID" value="MFD1187056.1"/>
    <property type="molecule type" value="Genomic_DNA"/>
</dbReference>
<organism evidence="1 2">
    <name type="scientific">Pontibacter rugosus</name>
    <dbReference type="NCBI Taxonomy" id="1745966"/>
    <lineage>
        <taxon>Bacteria</taxon>
        <taxon>Pseudomonadati</taxon>
        <taxon>Bacteroidota</taxon>
        <taxon>Cytophagia</taxon>
        <taxon>Cytophagales</taxon>
        <taxon>Hymenobacteraceae</taxon>
        <taxon>Pontibacter</taxon>
    </lineage>
</organism>
<comment type="caution">
    <text evidence="1">The sequence shown here is derived from an EMBL/GenBank/DDBJ whole genome shotgun (WGS) entry which is preliminary data.</text>
</comment>
<dbReference type="RefSeq" id="WP_377528129.1">
    <property type="nucleotide sequence ID" value="NZ_JBHTLD010000112.1"/>
</dbReference>
<proteinExistence type="predicted"/>
<accession>A0ABW3SQN3</accession>
<evidence type="ECO:0000313" key="2">
    <source>
        <dbReference type="Proteomes" id="UP001597094"/>
    </source>
</evidence>
<gene>
    <name evidence="1" type="ORF">ACFQ2O_12650</name>
</gene>
<evidence type="ECO:0000313" key="1">
    <source>
        <dbReference type="EMBL" id="MFD1187056.1"/>
    </source>
</evidence>